<gene>
    <name evidence="1" type="ORF">GCM10023156_05560</name>
</gene>
<comment type="caution">
    <text evidence="1">The sequence shown here is derived from an EMBL/GenBank/DDBJ whole genome shotgun (WGS) entry which is preliminary data.</text>
</comment>
<name>A0ABP8M988_9BACT</name>
<evidence type="ECO:0000313" key="2">
    <source>
        <dbReference type="Proteomes" id="UP001500840"/>
    </source>
</evidence>
<dbReference type="EMBL" id="BAABGA010000008">
    <property type="protein sequence ID" value="GAA4445667.1"/>
    <property type="molecule type" value="Genomic_DNA"/>
</dbReference>
<evidence type="ECO:0000313" key="1">
    <source>
        <dbReference type="EMBL" id="GAA4445667.1"/>
    </source>
</evidence>
<reference evidence="2" key="1">
    <citation type="journal article" date="2019" name="Int. J. Syst. Evol. Microbiol.">
        <title>The Global Catalogue of Microorganisms (GCM) 10K type strain sequencing project: providing services to taxonomists for standard genome sequencing and annotation.</title>
        <authorList>
            <consortium name="The Broad Institute Genomics Platform"/>
            <consortium name="The Broad Institute Genome Sequencing Center for Infectious Disease"/>
            <person name="Wu L."/>
            <person name="Ma J."/>
        </authorList>
    </citation>
    <scope>NUCLEOTIDE SEQUENCE [LARGE SCALE GENOMIC DNA]</scope>
    <source>
        <strain evidence="2">JCM 17759</strain>
    </source>
</reference>
<dbReference type="RefSeq" id="WP_345319185.1">
    <property type="nucleotide sequence ID" value="NZ_BAABGA010000008.1"/>
</dbReference>
<keyword evidence="2" id="KW-1185">Reference proteome</keyword>
<protein>
    <submittedName>
        <fullName evidence="1">Uncharacterized protein</fullName>
    </submittedName>
</protein>
<sequence>MLDFLFRRGNPTNDWRRSPDLILTATLDEPSLNGVALGSRFEHLSSLGRNDGSQLGSLCYFDLGVRVDPGKDGTFQGFAIVLADEDDEFQPYRGTLSWKRNPLDLHHMTRNDLPSVFGDWYWIDTDDNESIAFYEFPGYEMQIELALSGAIKAIILTNDPLMADPEQRDAYNVDKPWPPHYGS</sequence>
<organism evidence="1 2">
    <name type="scientific">Novipirellula rosea</name>
    <dbReference type="NCBI Taxonomy" id="1031540"/>
    <lineage>
        <taxon>Bacteria</taxon>
        <taxon>Pseudomonadati</taxon>
        <taxon>Planctomycetota</taxon>
        <taxon>Planctomycetia</taxon>
        <taxon>Pirellulales</taxon>
        <taxon>Pirellulaceae</taxon>
        <taxon>Novipirellula</taxon>
    </lineage>
</organism>
<dbReference type="Proteomes" id="UP001500840">
    <property type="component" value="Unassembled WGS sequence"/>
</dbReference>
<proteinExistence type="predicted"/>
<accession>A0ABP8M988</accession>